<protein>
    <recommendedName>
        <fullName evidence="3">Transposase</fullName>
    </recommendedName>
</protein>
<organism evidence="1 2">
    <name type="scientific">Caerostris extrusa</name>
    <name type="common">Bark spider</name>
    <name type="synonym">Caerostris bankana</name>
    <dbReference type="NCBI Taxonomy" id="172846"/>
    <lineage>
        <taxon>Eukaryota</taxon>
        <taxon>Metazoa</taxon>
        <taxon>Ecdysozoa</taxon>
        <taxon>Arthropoda</taxon>
        <taxon>Chelicerata</taxon>
        <taxon>Arachnida</taxon>
        <taxon>Araneae</taxon>
        <taxon>Araneomorphae</taxon>
        <taxon>Entelegynae</taxon>
        <taxon>Araneoidea</taxon>
        <taxon>Araneidae</taxon>
        <taxon>Caerostris</taxon>
    </lineage>
</organism>
<keyword evidence="2" id="KW-1185">Reference proteome</keyword>
<dbReference type="EMBL" id="BPLR01016967">
    <property type="protein sequence ID" value="GIY87719.1"/>
    <property type="molecule type" value="Genomic_DNA"/>
</dbReference>
<dbReference type="Proteomes" id="UP001054945">
    <property type="component" value="Unassembled WGS sequence"/>
</dbReference>
<dbReference type="AlphaFoldDB" id="A0AAV4X108"/>
<name>A0AAV4X108_CAEEX</name>
<evidence type="ECO:0008006" key="3">
    <source>
        <dbReference type="Google" id="ProtNLM"/>
    </source>
</evidence>
<sequence>MRLLSRSQWQQFLHGFSKIAHESSGLIVLDDGLKNSPGSRMGVPYSISAVVACRSSFHAALNPRRIVGRTVLH</sequence>
<comment type="caution">
    <text evidence="1">The sequence shown here is derived from an EMBL/GenBank/DDBJ whole genome shotgun (WGS) entry which is preliminary data.</text>
</comment>
<gene>
    <name evidence="1" type="ORF">CEXT_166301</name>
</gene>
<reference evidence="1 2" key="1">
    <citation type="submission" date="2021-06" db="EMBL/GenBank/DDBJ databases">
        <title>Caerostris extrusa draft genome.</title>
        <authorList>
            <person name="Kono N."/>
            <person name="Arakawa K."/>
        </authorList>
    </citation>
    <scope>NUCLEOTIDE SEQUENCE [LARGE SCALE GENOMIC DNA]</scope>
</reference>
<evidence type="ECO:0000313" key="1">
    <source>
        <dbReference type="EMBL" id="GIY87719.1"/>
    </source>
</evidence>
<accession>A0AAV4X108</accession>
<evidence type="ECO:0000313" key="2">
    <source>
        <dbReference type="Proteomes" id="UP001054945"/>
    </source>
</evidence>
<proteinExistence type="predicted"/>